<dbReference type="AlphaFoldDB" id="A0A6L2JQS5"/>
<name>A0A6L2JQS5_TANCI</name>
<comment type="caution">
    <text evidence="8">The sequence shown here is derived from an EMBL/GenBank/DDBJ whole genome shotgun (WGS) entry which is preliminary data.</text>
</comment>
<accession>A0A6L2JQS5</accession>
<dbReference type="InterPro" id="IPR008733">
    <property type="entry name" value="PEX11"/>
</dbReference>
<evidence type="ECO:0000256" key="4">
    <source>
        <dbReference type="ARBA" id="ARBA00011340"/>
    </source>
</evidence>
<dbReference type="GO" id="GO:0042802">
    <property type="term" value="F:identical protein binding"/>
    <property type="evidence" value="ECO:0007669"/>
    <property type="project" value="UniProtKB-ARBA"/>
</dbReference>
<dbReference type="PANTHER" id="PTHR12652:SF10">
    <property type="entry name" value="PEROXISOMAL MEMBRANE PROTEIN 11C-RELATED"/>
    <property type="match status" value="1"/>
</dbReference>
<dbReference type="EMBL" id="BKCJ010001023">
    <property type="protein sequence ID" value="GEU38195.1"/>
    <property type="molecule type" value="Genomic_DNA"/>
</dbReference>
<reference evidence="8" key="1">
    <citation type="journal article" date="2019" name="Sci. Rep.">
        <title>Draft genome of Tanacetum cinerariifolium, the natural source of mosquito coil.</title>
        <authorList>
            <person name="Yamashiro T."/>
            <person name="Shiraishi A."/>
            <person name="Satake H."/>
            <person name="Nakayama K."/>
        </authorList>
    </citation>
    <scope>NUCLEOTIDE SEQUENCE</scope>
</reference>
<dbReference type="PANTHER" id="PTHR12652">
    <property type="entry name" value="PEROXISOMAL BIOGENESIS FACTOR 11"/>
    <property type="match status" value="1"/>
</dbReference>
<dbReference type="GO" id="GO:0016559">
    <property type="term" value="P:peroxisome fission"/>
    <property type="evidence" value="ECO:0007669"/>
    <property type="project" value="InterPro"/>
</dbReference>
<evidence type="ECO:0000256" key="1">
    <source>
        <dbReference type="ARBA" id="ARBA00002503"/>
    </source>
</evidence>
<keyword evidence="7" id="KW-0576">Peroxisome</keyword>
<comment type="function">
    <text evidence="1">Involved in peroxisomal proliferation. Promotes peroxisomal duplication, aggregation or elongation without fission.</text>
</comment>
<keyword evidence="6" id="KW-0472">Membrane</keyword>
<evidence type="ECO:0000256" key="5">
    <source>
        <dbReference type="ARBA" id="ARBA00022593"/>
    </source>
</evidence>
<evidence type="ECO:0000256" key="2">
    <source>
        <dbReference type="ARBA" id="ARBA00004585"/>
    </source>
</evidence>
<dbReference type="SUPFAM" id="SSF101447">
    <property type="entry name" value="Formin homology 2 domain (FH2 domain)"/>
    <property type="match status" value="1"/>
</dbReference>
<sequence length="295" mass="33128">MEQRYSQEAGGDHVLDDIILSDPEGEGHHETPLVRRVKVGQAIQALALKSTNNSTTMEEHISRERYLRIINLNLGIMRRIAKGRRNTGKPLQPTTKSGLLDVARTEVALAILYLTKADARDQICRAIQYGSEFPSNGEAGTMQNVDKASSLASRVFRLFKFVNDSHALINPTTPGTHLLICCGGRRKIKPLPAMEENMPLQYGFEGFVGVQVQHTKDLQQNGRFYYHQLPQNIAILFRPLNVTIEDVCNALLQGNSDTLWTELLASLLMMDPRINTCTLSAGFCMQRRWELLQLP</sequence>
<dbReference type="GO" id="GO:0044375">
    <property type="term" value="P:regulation of peroxisome size"/>
    <property type="evidence" value="ECO:0007669"/>
    <property type="project" value="UniProtKB-ARBA"/>
</dbReference>
<evidence type="ECO:0000256" key="7">
    <source>
        <dbReference type="ARBA" id="ARBA00023140"/>
    </source>
</evidence>
<protein>
    <submittedName>
        <fullName evidence="8">Peroxisomal membrane protein 11D-like</fullName>
    </submittedName>
</protein>
<dbReference type="Pfam" id="PF05648">
    <property type="entry name" value="PEX11"/>
    <property type="match status" value="1"/>
</dbReference>
<gene>
    <name evidence="8" type="ORF">Tci_010173</name>
</gene>
<comment type="subcellular location">
    <subcellularLocation>
        <location evidence="2">Peroxisome membrane</location>
        <topology evidence="2">Multi-pass membrane protein</topology>
    </subcellularLocation>
</comment>
<evidence type="ECO:0000256" key="3">
    <source>
        <dbReference type="ARBA" id="ARBA00008194"/>
    </source>
</evidence>
<evidence type="ECO:0000313" key="8">
    <source>
        <dbReference type="EMBL" id="GEU38195.1"/>
    </source>
</evidence>
<comment type="subunit">
    <text evidence="4">Homooligomer. Interacts with ARC5 and FIS1B on peroxisomes.</text>
</comment>
<organism evidence="8">
    <name type="scientific">Tanacetum cinerariifolium</name>
    <name type="common">Dalmatian daisy</name>
    <name type="synonym">Chrysanthemum cinerariifolium</name>
    <dbReference type="NCBI Taxonomy" id="118510"/>
    <lineage>
        <taxon>Eukaryota</taxon>
        <taxon>Viridiplantae</taxon>
        <taxon>Streptophyta</taxon>
        <taxon>Embryophyta</taxon>
        <taxon>Tracheophyta</taxon>
        <taxon>Spermatophyta</taxon>
        <taxon>Magnoliopsida</taxon>
        <taxon>eudicotyledons</taxon>
        <taxon>Gunneridae</taxon>
        <taxon>Pentapetalae</taxon>
        <taxon>asterids</taxon>
        <taxon>campanulids</taxon>
        <taxon>Asterales</taxon>
        <taxon>Asteraceae</taxon>
        <taxon>Asteroideae</taxon>
        <taxon>Anthemideae</taxon>
        <taxon>Anthemidinae</taxon>
        <taxon>Tanacetum</taxon>
    </lineage>
</organism>
<proteinExistence type="inferred from homology"/>
<comment type="similarity">
    <text evidence="3">Belongs to the peroxin-11 family.</text>
</comment>
<evidence type="ECO:0000256" key="6">
    <source>
        <dbReference type="ARBA" id="ARBA00023136"/>
    </source>
</evidence>
<keyword evidence="5" id="KW-0962">Peroxisome biogenesis</keyword>
<dbReference type="GO" id="GO:0005778">
    <property type="term" value="C:peroxisomal membrane"/>
    <property type="evidence" value="ECO:0007669"/>
    <property type="project" value="UniProtKB-SubCell"/>
</dbReference>